<protein>
    <submittedName>
        <fullName evidence="2">Uncharacterized protein</fullName>
    </submittedName>
</protein>
<feature type="transmembrane region" description="Helical" evidence="1">
    <location>
        <begin position="185"/>
        <end position="209"/>
    </location>
</feature>
<proteinExistence type="predicted"/>
<dbReference type="EMBL" id="JAAAHW010003470">
    <property type="protein sequence ID" value="KAF9983514.1"/>
    <property type="molecule type" value="Genomic_DNA"/>
</dbReference>
<organism evidence="2 3">
    <name type="scientific">Modicella reniformis</name>
    <dbReference type="NCBI Taxonomy" id="1440133"/>
    <lineage>
        <taxon>Eukaryota</taxon>
        <taxon>Fungi</taxon>
        <taxon>Fungi incertae sedis</taxon>
        <taxon>Mucoromycota</taxon>
        <taxon>Mortierellomycotina</taxon>
        <taxon>Mortierellomycetes</taxon>
        <taxon>Mortierellales</taxon>
        <taxon>Mortierellaceae</taxon>
        <taxon>Modicella</taxon>
    </lineage>
</organism>
<evidence type="ECO:0000313" key="3">
    <source>
        <dbReference type="Proteomes" id="UP000749646"/>
    </source>
</evidence>
<sequence>SRSGVAAEVEAVDVVEIVDVAVAAAVGDVGDPTVGRAAAHDHNSVMLVVLGVDMVPHVGARMGARRSSYFDVYHIGYVDGDYGVDAEDADDAVTVTVVVVVGMNDDGTLDDVECVMAKVVSAGDSVEHDLDGSIHHDWWAHLPRIGVVACPGYGSRMALVGDNAAVVERTRVAMAAHGTDDSPYFAVWMGVFGGSLVVSMQAYLLLVPLQMVVHAWKML</sequence>
<gene>
    <name evidence="2" type="ORF">BGZ65_001702</name>
</gene>
<comment type="caution">
    <text evidence="2">The sequence shown here is derived from an EMBL/GenBank/DDBJ whole genome shotgun (WGS) entry which is preliminary data.</text>
</comment>
<evidence type="ECO:0000256" key="1">
    <source>
        <dbReference type="SAM" id="Phobius"/>
    </source>
</evidence>
<dbReference type="AlphaFoldDB" id="A0A9P6M9S7"/>
<name>A0A9P6M9S7_9FUNG</name>
<accession>A0A9P6M9S7</accession>
<feature type="non-terminal residue" evidence="2">
    <location>
        <position position="219"/>
    </location>
</feature>
<keyword evidence="1" id="KW-0472">Membrane</keyword>
<keyword evidence="1" id="KW-1133">Transmembrane helix</keyword>
<keyword evidence="1" id="KW-0812">Transmembrane</keyword>
<evidence type="ECO:0000313" key="2">
    <source>
        <dbReference type="EMBL" id="KAF9983514.1"/>
    </source>
</evidence>
<keyword evidence="3" id="KW-1185">Reference proteome</keyword>
<dbReference type="Proteomes" id="UP000749646">
    <property type="component" value="Unassembled WGS sequence"/>
</dbReference>
<reference evidence="2" key="1">
    <citation type="journal article" date="2020" name="Fungal Divers.">
        <title>Resolving the Mortierellaceae phylogeny through synthesis of multi-gene phylogenetics and phylogenomics.</title>
        <authorList>
            <person name="Vandepol N."/>
            <person name="Liber J."/>
            <person name="Desiro A."/>
            <person name="Na H."/>
            <person name="Kennedy M."/>
            <person name="Barry K."/>
            <person name="Grigoriev I.V."/>
            <person name="Miller A.N."/>
            <person name="O'Donnell K."/>
            <person name="Stajich J.E."/>
            <person name="Bonito G."/>
        </authorList>
    </citation>
    <scope>NUCLEOTIDE SEQUENCE</scope>
    <source>
        <strain evidence="2">MES-2147</strain>
    </source>
</reference>